<dbReference type="Proteomes" id="UP000192721">
    <property type="component" value="Unassembled WGS sequence"/>
</dbReference>
<name>A0A1W0CYZ3_9NEIS</name>
<comment type="caution">
    <text evidence="3">The sequence shown here is derived from an EMBL/GenBank/DDBJ whole genome shotgun (WGS) entry which is preliminary data.</text>
</comment>
<keyword evidence="1" id="KW-1133">Transmembrane helix</keyword>
<dbReference type="EMBL" id="MUKV01000012">
    <property type="protein sequence ID" value="OQS39903.1"/>
    <property type="molecule type" value="Genomic_DNA"/>
</dbReference>
<evidence type="ECO:0000313" key="5">
    <source>
        <dbReference type="Proteomes" id="UP000664349"/>
    </source>
</evidence>
<dbReference type="InterPro" id="IPR007690">
    <property type="entry name" value="T2SS_GspM"/>
</dbReference>
<reference evidence="3 4" key="1">
    <citation type="submission" date="2017-02" db="EMBL/GenBank/DDBJ databases">
        <title>Chromobacterium haemolyticum H5244.</title>
        <authorList>
            <person name="Gulvik C.A."/>
        </authorList>
    </citation>
    <scope>NUCLEOTIDE SEQUENCE [LARGE SCALE GENOMIC DNA]</scope>
    <source>
        <strain evidence="3 4">H5244</strain>
    </source>
</reference>
<dbReference type="RefSeq" id="WP_019100911.1">
    <property type="nucleotide sequence ID" value="NZ_AP019312.1"/>
</dbReference>
<evidence type="ECO:0000256" key="1">
    <source>
        <dbReference type="SAM" id="Phobius"/>
    </source>
</evidence>
<dbReference type="OrthoDB" id="8590139at2"/>
<evidence type="ECO:0000313" key="3">
    <source>
        <dbReference type="EMBL" id="OQS39903.1"/>
    </source>
</evidence>
<keyword evidence="1" id="KW-0812">Transmembrane</keyword>
<dbReference type="Pfam" id="PF04612">
    <property type="entry name" value="T2SSM"/>
    <property type="match status" value="1"/>
</dbReference>
<sequence length="169" mass="18260">MKQYREQFVAYWRQRSRREQGLLLAMAVVLGVGVLYAGVWEPAGKSVERNRAAAARLQAELSHVQSLAREAEQLKRQPAQAALPAKELLPVIRQVAQSQGLSEAGWHLSPEGESGVAMEGTMAFDAWVKLAGVLAAQHQVRVLSVRAEAQPMPGQVHIKALLAHAGGGA</sequence>
<dbReference type="AlphaFoldDB" id="A0A1W0CYZ3"/>
<dbReference type="GO" id="GO:0015628">
    <property type="term" value="P:protein secretion by the type II secretion system"/>
    <property type="evidence" value="ECO:0007669"/>
    <property type="project" value="InterPro"/>
</dbReference>
<evidence type="ECO:0000313" key="2">
    <source>
        <dbReference type="EMBL" id="MBO0416422.1"/>
    </source>
</evidence>
<dbReference type="Proteomes" id="UP000664349">
    <property type="component" value="Unassembled WGS sequence"/>
</dbReference>
<accession>A0A1W0CYZ3</accession>
<keyword evidence="1" id="KW-0472">Membrane</keyword>
<dbReference type="Gene3D" id="3.30.1360.100">
    <property type="entry name" value="General secretion pathway protein M, EpsM"/>
    <property type="match status" value="1"/>
</dbReference>
<feature type="transmembrane region" description="Helical" evidence="1">
    <location>
        <begin position="21"/>
        <end position="40"/>
    </location>
</feature>
<organism evidence="3 4">
    <name type="scientific">Chromobacterium haemolyticum</name>
    <dbReference type="NCBI Taxonomy" id="394935"/>
    <lineage>
        <taxon>Bacteria</taxon>
        <taxon>Pseudomonadati</taxon>
        <taxon>Pseudomonadota</taxon>
        <taxon>Betaproteobacteria</taxon>
        <taxon>Neisseriales</taxon>
        <taxon>Chromobacteriaceae</taxon>
        <taxon>Chromobacterium</taxon>
    </lineage>
</organism>
<dbReference type="EMBL" id="JAFLRD010000009">
    <property type="protein sequence ID" value="MBO0416422.1"/>
    <property type="molecule type" value="Genomic_DNA"/>
</dbReference>
<reference evidence="2 5" key="2">
    <citation type="submission" date="2021-03" db="EMBL/GenBank/DDBJ databases">
        <title>First Case of infection caused by Chromobacterium haemolyticum derived from water in China.</title>
        <authorList>
            <person name="Chen J."/>
            <person name="Liu C."/>
        </authorList>
    </citation>
    <scope>NUCLEOTIDE SEQUENCE [LARGE SCALE GENOMIC DNA]</scope>
    <source>
        <strain evidence="2 5">WJ-5</strain>
    </source>
</reference>
<protein>
    <submittedName>
        <fullName evidence="2">Type II secretion system protein M</fullName>
    </submittedName>
</protein>
<evidence type="ECO:0000313" key="4">
    <source>
        <dbReference type="Proteomes" id="UP000192721"/>
    </source>
</evidence>
<proteinExistence type="predicted"/>
<gene>
    <name evidence="3" type="ORF">B0T45_11390</name>
    <name evidence="2" type="ORF">J1C50_12980</name>
</gene>
<keyword evidence="5" id="KW-1185">Reference proteome</keyword>
<dbReference type="GeneID" id="58561643"/>
<dbReference type="GO" id="GO:0015627">
    <property type="term" value="C:type II protein secretion system complex"/>
    <property type="evidence" value="ECO:0007669"/>
    <property type="project" value="InterPro"/>
</dbReference>